<reference evidence="2" key="1">
    <citation type="submission" date="2009-12" db="EMBL/GenBank/DDBJ databases">
        <title>Complete sequence of Treponema azotonutricium strain ZAS-9.</title>
        <authorList>
            <person name="Tetu S.G."/>
            <person name="Matson E."/>
            <person name="Ren Q."/>
            <person name="Seshadri R."/>
            <person name="Elbourne L."/>
            <person name="Hassan K.A."/>
            <person name="Durkin A."/>
            <person name="Radune D."/>
            <person name="Mohamoud Y."/>
            <person name="Shay R."/>
            <person name="Jin S."/>
            <person name="Zhang X."/>
            <person name="Lucey K."/>
            <person name="Ballor N.R."/>
            <person name="Ottesen E."/>
            <person name="Rosenthal R."/>
            <person name="Allen A."/>
            <person name="Leadbetter J.R."/>
            <person name="Paulsen I.T."/>
        </authorList>
    </citation>
    <scope>NUCLEOTIDE SEQUENCE [LARGE SCALE GENOMIC DNA]</scope>
    <source>
        <strain evidence="2">ATCC BAA-888 / DSM 13862 / ZAS-9</strain>
    </source>
</reference>
<dbReference type="InParanoid" id="F5YCA0"/>
<dbReference type="OrthoDB" id="361479at2"/>
<dbReference type="AlphaFoldDB" id="F5YCA0"/>
<dbReference type="RefSeq" id="WP_015711478.1">
    <property type="nucleotide sequence ID" value="NC_015577.1"/>
</dbReference>
<keyword evidence="2" id="KW-1185">Reference proteome</keyword>
<evidence type="ECO:0000313" key="2">
    <source>
        <dbReference type="Proteomes" id="UP000009222"/>
    </source>
</evidence>
<gene>
    <name evidence="1" type="ordered locus">TREAZ_0471</name>
</gene>
<name>F5YCA0_LEAAZ</name>
<dbReference type="eggNOG" id="ENOG5031CR7">
    <property type="taxonomic scope" value="Bacteria"/>
</dbReference>
<accession>F5YCA0</accession>
<organism evidence="1 2">
    <name type="scientific">Leadbettera azotonutricia (strain ATCC BAA-888 / DSM 13862 / ZAS-9)</name>
    <name type="common">Treponema azotonutricium</name>
    <dbReference type="NCBI Taxonomy" id="545695"/>
    <lineage>
        <taxon>Bacteria</taxon>
        <taxon>Pseudomonadati</taxon>
        <taxon>Spirochaetota</taxon>
        <taxon>Spirochaetia</taxon>
        <taxon>Spirochaetales</taxon>
        <taxon>Breznakiellaceae</taxon>
        <taxon>Leadbettera</taxon>
    </lineage>
</organism>
<dbReference type="KEGG" id="taz:TREAZ_0471"/>
<dbReference type="Proteomes" id="UP000009222">
    <property type="component" value="Chromosome"/>
</dbReference>
<evidence type="ECO:0000313" key="1">
    <source>
        <dbReference type="EMBL" id="AEF83399.1"/>
    </source>
</evidence>
<sequence length="79" mass="9128">MKTLTCDVCRNIIQSPVSNRNYFHLAHRDICEPCHDKLEALIKPTVRTKAPFSYDWYSKLVQESIEKAIQKGKFDASKA</sequence>
<reference evidence="1 2" key="2">
    <citation type="journal article" date="2011" name="ISME J.">
        <title>RNA-seq reveals cooperative metabolic interactions between two termite-gut spirochete species in co-culture.</title>
        <authorList>
            <person name="Rosenthal A.Z."/>
            <person name="Matson E.G."/>
            <person name="Eldar A."/>
            <person name="Leadbetter J.R."/>
        </authorList>
    </citation>
    <scope>NUCLEOTIDE SEQUENCE [LARGE SCALE GENOMIC DNA]</scope>
    <source>
        <strain evidence="2">ATCC BAA-888 / DSM 13862 / ZAS-9</strain>
    </source>
</reference>
<protein>
    <submittedName>
        <fullName evidence="1">Uncharacterized protein</fullName>
    </submittedName>
</protein>
<proteinExistence type="predicted"/>
<dbReference type="STRING" id="545695.TREAZ_0471"/>
<dbReference type="HOGENOM" id="CLU_2686730_0_0_12"/>
<dbReference type="EMBL" id="CP001841">
    <property type="protein sequence ID" value="AEF83399.1"/>
    <property type="molecule type" value="Genomic_DNA"/>
</dbReference>